<dbReference type="SUPFAM" id="SSF48403">
    <property type="entry name" value="Ankyrin repeat"/>
    <property type="match status" value="1"/>
</dbReference>
<evidence type="ECO:0000256" key="1">
    <source>
        <dbReference type="ARBA" id="ARBA00022737"/>
    </source>
</evidence>
<feature type="region of interest" description="Disordered" evidence="3">
    <location>
        <begin position="534"/>
        <end position="566"/>
    </location>
</feature>
<dbReference type="PANTHER" id="PTHR24198">
    <property type="entry name" value="ANKYRIN REPEAT AND PROTEIN KINASE DOMAIN-CONTAINING PROTEIN"/>
    <property type="match status" value="1"/>
</dbReference>
<evidence type="ECO:0000313" key="4">
    <source>
        <dbReference type="EMBL" id="CUC10545.1"/>
    </source>
</evidence>
<feature type="region of interest" description="Disordered" evidence="3">
    <location>
        <begin position="134"/>
        <end position="160"/>
    </location>
</feature>
<feature type="compositionally biased region" description="Low complexity" evidence="3">
    <location>
        <begin position="138"/>
        <end position="151"/>
    </location>
</feature>
<dbReference type="InterPro" id="IPR036770">
    <property type="entry name" value="Ankyrin_rpt-contain_sf"/>
</dbReference>
<evidence type="ECO:0000256" key="3">
    <source>
        <dbReference type="SAM" id="MobiDB-lite"/>
    </source>
</evidence>
<dbReference type="PANTHER" id="PTHR24198:SF165">
    <property type="entry name" value="ANKYRIN REPEAT-CONTAINING PROTEIN-RELATED"/>
    <property type="match status" value="1"/>
</dbReference>
<dbReference type="VEuPathDB" id="CryptoDB:Cvel_9701"/>
<dbReference type="SMART" id="SM00248">
    <property type="entry name" value="ANK"/>
    <property type="match status" value="5"/>
</dbReference>
<accession>A0A0K6SAE8</accession>
<dbReference type="EMBL" id="CDMZ01004493">
    <property type="protein sequence ID" value="CUC10545.1"/>
    <property type="molecule type" value="Genomic_DNA"/>
</dbReference>
<keyword evidence="2" id="KW-0040">ANK repeat</keyword>
<gene>
    <name evidence="4" type="ORF">Cvel_9701.t2.CR1</name>
</gene>
<dbReference type="GO" id="GO:0005737">
    <property type="term" value="C:cytoplasm"/>
    <property type="evidence" value="ECO:0007669"/>
    <property type="project" value="TreeGrafter"/>
</dbReference>
<feature type="compositionally biased region" description="Basic residues" evidence="3">
    <location>
        <begin position="548"/>
        <end position="559"/>
    </location>
</feature>
<organism evidence="4">
    <name type="scientific">Chromera velia CCMP2878</name>
    <dbReference type="NCBI Taxonomy" id="1169474"/>
    <lineage>
        <taxon>Eukaryota</taxon>
        <taxon>Sar</taxon>
        <taxon>Alveolata</taxon>
        <taxon>Colpodellida</taxon>
        <taxon>Chromeraceae</taxon>
        <taxon>Chromera</taxon>
    </lineage>
</organism>
<dbReference type="InterPro" id="IPR002110">
    <property type="entry name" value="Ankyrin_rpt"/>
</dbReference>
<protein>
    <submittedName>
        <fullName evidence="4">Uncharacterized protein</fullName>
    </submittedName>
</protein>
<dbReference type="AlphaFoldDB" id="A0A0K6SAE8"/>
<reference evidence="4" key="1">
    <citation type="submission" date="2014-11" db="EMBL/GenBank/DDBJ databases">
        <title>Molecular phylogeny of cliff fern family Woodsiaceae with morphological implications.</title>
        <authorList>
            <person name="Shao Y.-Z."/>
            <person name="Wei R."/>
            <person name="Zhang X.-C."/>
        </authorList>
    </citation>
    <scope>NUCLEOTIDE SEQUENCE</scope>
</reference>
<evidence type="ECO:0000256" key="2">
    <source>
        <dbReference type="ARBA" id="ARBA00023043"/>
    </source>
</evidence>
<keyword evidence="1" id="KW-0677">Repeat</keyword>
<proteinExistence type="predicted"/>
<name>A0A0K6SAE8_9ALVE</name>
<dbReference type="PhylomeDB" id="A0A0K6SAE8"/>
<sequence>MVTLPRTLSAEENRTPFASGHVLELGTIVGLTSGGVPRDQDSTFGFLAFWDLARSRQASSEVSGAPDRGRVGEDSLYGIVGGGVGYPAAIGELRWTLLEGDQSALNIFSATVLSHTGLLSGKLDPALPLPSGYEASMSGSEGVPPAPSEESPSSKRAQSDPYHVVTRSGFFVNEMFWKFTSLSRSLMSLRMDLQVLRCGLLCNRAEDRESLCLIALASLQSDKVEQLQALLTAHRLELHWKLPKDVRFQREGHFIDVAVATRAFKCLKAFSLKCPPLTSPVESLFCPRTSEADNVTALKFLLESQQLHPNSQLSIGVSWLGECIWNGRFQEALLLLEAGALVDVWDKVPRRNFFCAQEISFCTPLQLLILKADSETLQTHPDGMKLMKLLVRASKERRCLEWWSGREVRPYDSFYPFAYQNGAPRGHSHSNHMECPALILAARMVSKKEKLSDWDASLLLELIDGRVNLEATDEAGQTALHWICRGRWNENHGLDKTTITTAAAAASPAQQSQPEGRVWEALLACESLPFNKGPSVAACHPEDPTERTKKKKKKKKNKDHPHERTSRYTPIIVAAEGGRWDVILTLLHHGALIDLGRMQKSPNETLLHIAATRAPLPVLTEILSHTPNTNLWSEAEVPIGSYGNRPKYTPLGRVLYKTATAPELERVRILAKADGSDLTEVAVSISQTTPSPAQDANGWSKPTKWNAVGWALENLHIEAALWLHQTFPLLPADPLAVIRADPKAAHDGTLPLFHSTLQKKEADGEDTQALVSSLFFLCAEIDAAAFLPTLFEFSPSIRPETLDPQPEATPNLSRSPPILGTPLHVACLKGNSAVLAAFLSFGCPPDTPSRQLRGASPLQVVCSDQTSSLLSGRDETVRTLLQAGAQVLRPDLSGTTPLLAAVESIRRRQVRFLREGIATETPLQERDKNLLEMLLEHVSEETATTEEGRKSITTAVVSAIERKVGGAVPLLISKGRGGVVERLVDCFCVLLSRQPSIGRQWSRRLRKALLQKDFGLSFRIRMKLRQLLDRDPRGWVKRLVLQTLREFRKDVGRRMPWESGCVNLDFVSLGGGQKDGCKDL</sequence>
<dbReference type="Gene3D" id="1.25.40.20">
    <property type="entry name" value="Ankyrin repeat-containing domain"/>
    <property type="match status" value="3"/>
</dbReference>